<dbReference type="Gene3D" id="3.40.640.10">
    <property type="entry name" value="Type I PLP-dependent aspartate aminotransferase-like (Major domain)"/>
    <property type="match status" value="1"/>
</dbReference>
<comment type="similarity">
    <text evidence="2 6">Belongs to the class-I pyridoxal-phosphate-dependent aminotransferase family.</text>
</comment>
<dbReference type="PROSITE" id="PS00105">
    <property type="entry name" value="AA_TRANSFER_CLASS_1"/>
    <property type="match status" value="1"/>
</dbReference>
<dbReference type="Gene3D" id="3.90.1150.10">
    <property type="entry name" value="Aspartate Aminotransferase, domain 1"/>
    <property type="match status" value="1"/>
</dbReference>
<dbReference type="InterPro" id="IPR015421">
    <property type="entry name" value="PyrdxlP-dep_Trfase_major"/>
</dbReference>
<dbReference type="InterPro" id="IPR004838">
    <property type="entry name" value="NHTrfase_class1_PyrdxlP-BS"/>
</dbReference>
<dbReference type="InterPro" id="IPR015422">
    <property type="entry name" value="PyrdxlP-dep_Trfase_small"/>
</dbReference>
<dbReference type="Pfam" id="PF00155">
    <property type="entry name" value="Aminotran_1_2"/>
    <property type="match status" value="1"/>
</dbReference>
<evidence type="ECO:0000256" key="3">
    <source>
        <dbReference type="ARBA" id="ARBA00022576"/>
    </source>
</evidence>
<gene>
    <name evidence="8" type="ORF">A3H78_04020</name>
</gene>
<dbReference type="EMBL" id="MGAV01000011">
    <property type="protein sequence ID" value="OGK55122.1"/>
    <property type="molecule type" value="Genomic_DNA"/>
</dbReference>
<reference evidence="8 9" key="1">
    <citation type="journal article" date="2016" name="Nat. Commun.">
        <title>Thousands of microbial genomes shed light on interconnected biogeochemical processes in an aquifer system.</title>
        <authorList>
            <person name="Anantharaman K."/>
            <person name="Brown C.T."/>
            <person name="Hug L.A."/>
            <person name="Sharon I."/>
            <person name="Castelle C.J."/>
            <person name="Probst A.J."/>
            <person name="Thomas B.C."/>
            <person name="Singh A."/>
            <person name="Wilkins M.J."/>
            <person name="Karaoz U."/>
            <person name="Brodie E.L."/>
            <person name="Williams K.H."/>
            <person name="Hubbard S.S."/>
            <person name="Banfield J.F."/>
        </authorList>
    </citation>
    <scope>NUCLEOTIDE SEQUENCE [LARGE SCALE GENOMIC DNA]</scope>
</reference>
<evidence type="ECO:0000313" key="9">
    <source>
        <dbReference type="Proteomes" id="UP000177418"/>
    </source>
</evidence>
<dbReference type="SUPFAM" id="SSF53383">
    <property type="entry name" value="PLP-dependent transferases"/>
    <property type="match status" value="1"/>
</dbReference>
<keyword evidence="4 6" id="KW-0808">Transferase</keyword>
<dbReference type="InterPro" id="IPR015424">
    <property type="entry name" value="PyrdxlP-dep_Trfase"/>
</dbReference>
<dbReference type="GO" id="GO:0008483">
    <property type="term" value="F:transaminase activity"/>
    <property type="evidence" value="ECO:0007669"/>
    <property type="project" value="UniProtKB-KW"/>
</dbReference>
<evidence type="ECO:0000259" key="7">
    <source>
        <dbReference type="Pfam" id="PF00155"/>
    </source>
</evidence>
<organism evidence="8 9">
    <name type="scientific">Candidatus Roizmanbacteria bacterium RIFCSPLOWO2_02_FULL_36_11</name>
    <dbReference type="NCBI Taxonomy" id="1802071"/>
    <lineage>
        <taxon>Bacteria</taxon>
        <taxon>Candidatus Roizmaniibacteriota</taxon>
    </lineage>
</organism>
<proteinExistence type="inferred from homology"/>
<dbReference type="PANTHER" id="PTHR46383">
    <property type="entry name" value="ASPARTATE AMINOTRANSFERASE"/>
    <property type="match status" value="1"/>
</dbReference>
<comment type="cofactor">
    <cofactor evidence="1 6">
        <name>pyridoxal 5'-phosphate</name>
        <dbReference type="ChEBI" id="CHEBI:597326"/>
    </cofactor>
</comment>
<dbReference type="InterPro" id="IPR050596">
    <property type="entry name" value="AspAT/PAT-like"/>
</dbReference>
<dbReference type="PANTHER" id="PTHR46383:SF1">
    <property type="entry name" value="ASPARTATE AMINOTRANSFERASE"/>
    <property type="match status" value="1"/>
</dbReference>
<protein>
    <recommendedName>
        <fullName evidence="6">Aminotransferase</fullName>
        <ecNumber evidence="6">2.6.1.-</ecNumber>
    </recommendedName>
</protein>
<sequence>MKPFSKSINRIGTETAFVVGPEISSWVKKGFDIIKVNIGEPGCNIKEAATKAAIQSFKHHETHYMPSAGLTSLRTKIAEYMSASRKVDYRKNDIILCPGGKPVIAGTILILVNQGEEVVYPTPSYPIYESMVDFVGAKGIPIEIKEENGFNFDIKDLRKLVNKKTKLLILNSPSNPTGGVIDKEELEEIAELAEKYDFYILSDEVYSRIVYGDAFDKIFYKGNKLPISPSIASLKNMSQRTIILDGFSKTYAMTGLRLGYVCCSNNDFMKQFLTYAINFWSCLPQPLMAAAEAVLSKDQSEAQHEIELYEKKHDIAVKMLNEIDGVSCHNSSGAFYLFPNVTKACKKLGFKDAEAMRKYLLTYDKKNKKGVAVLSRIHFGRRLASEKEEYIRISTAGKMDDIKEGIRRIKIAIEK</sequence>
<dbReference type="GO" id="GO:0030170">
    <property type="term" value="F:pyridoxal phosphate binding"/>
    <property type="evidence" value="ECO:0007669"/>
    <property type="project" value="InterPro"/>
</dbReference>
<dbReference type="GO" id="GO:0006520">
    <property type="term" value="P:amino acid metabolic process"/>
    <property type="evidence" value="ECO:0007669"/>
    <property type="project" value="InterPro"/>
</dbReference>
<keyword evidence="5" id="KW-0663">Pyridoxal phosphate</keyword>
<evidence type="ECO:0000256" key="2">
    <source>
        <dbReference type="ARBA" id="ARBA00007441"/>
    </source>
</evidence>
<dbReference type="CDD" id="cd00609">
    <property type="entry name" value="AAT_like"/>
    <property type="match status" value="1"/>
</dbReference>
<keyword evidence="3 6" id="KW-0032">Aminotransferase</keyword>
<dbReference type="AlphaFoldDB" id="A0A1F7JHQ1"/>
<evidence type="ECO:0000256" key="5">
    <source>
        <dbReference type="ARBA" id="ARBA00022898"/>
    </source>
</evidence>
<feature type="domain" description="Aminotransferase class I/classII large" evidence="7">
    <location>
        <begin position="33"/>
        <end position="409"/>
    </location>
</feature>
<comment type="caution">
    <text evidence="8">The sequence shown here is derived from an EMBL/GenBank/DDBJ whole genome shotgun (WGS) entry which is preliminary data.</text>
</comment>
<evidence type="ECO:0000313" key="8">
    <source>
        <dbReference type="EMBL" id="OGK55122.1"/>
    </source>
</evidence>
<evidence type="ECO:0000256" key="4">
    <source>
        <dbReference type="ARBA" id="ARBA00022679"/>
    </source>
</evidence>
<accession>A0A1F7JHQ1</accession>
<dbReference type="EC" id="2.6.1.-" evidence="6"/>
<evidence type="ECO:0000256" key="1">
    <source>
        <dbReference type="ARBA" id="ARBA00001933"/>
    </source>
</evidence>
<evidence type="ECO:0000256" key="6">
    <source>
        <dbReference type="RuleBase" id="RU000481"/>
    </source>
</evidence>
<dbReference type="InterPro" id="IPR004839">
    <property type="entry name" value="Aminotransferase_I/II_large"/>
</dbReference>
<dbReference type="Proteomes" id="UP000177418">
    <property type="component" value="Unassembled WGS sequence"/>
</dbReference>
<name>A0A1F7JHQ1_9BACT</name>